<dbReference type="InterPro" id="IPR034660">
    <property type="entry name" value="DinB/YfiT-like"/>
</dbReference>
<protein>
    <submittedName>
        <fullName evidence="1">DinB family protein</fullName>
    </submittedName>
</protein>
<dbReference type="AlphaFoldDB" id="A0A6P2C762"/>
<proteinExistence type="predicted"/>
<organism evidence="1 2">
    <name type="scientific">Trebonia kvetii</name>
    <dbReference type="NCBI Taxonomy" id="2480626"/>
    <lineage>
        <taxon>Bacteria</taxon>
        <taxon>Bacillati</taxon>
        <taxon>Actinomycetota</taxon>
        <taxon>Actinomycetes</taxon>
        <taxon>Streptosporangiales</taxon>
        <taxon>Treboniaceae</taxon>
        <taxon>Trebonia</taxon>
    </lineage>
</organism>
<keyword evidence="2" id="KW-1185">Reference proteome</keyword>
<dbReference type="SUPFAM" id="SSF109854">
    <property type="entry name" value="DinB/YfiT-like putative metalloenzymes"/>
    <property type="match status" value="1"/>
</dbReference>
<gene>
    <name evidence="1" type="ORF">EAS64_14160</name>
</gene>
<dbReference type="Pfam" id="PF04978">
    <property type="entry name" value="MST"/>
    <property type="match status" value="1"/>
</dbReference>
<sequence>MAQQAPGGVNADPDSRILLSFLQDQRDAVLKVVEGLPEDAWQKPVVPSGWTVAGMLWHLGGVEQHWLQRVVTGIAEEQSADAEAGEDEEGGYDPEAAFTCALPSADLMANYRDECRRSDAVLAVTPLSAAPRGLGFHHDPEYTSQITNVRWIVLHVIEETAAHSGHLEIARELLDGKIRLGGR</sequence>
<reference evidence="1 2" key="1">
    <citation type="submission" date="2018-11" db="EMBL/GenBank/DDBJ databases">
        <title>Trebonia kvetii gen.nov., sp.nov., a novel acidophilic actinobacterium, and proposal of the new actinobacterial family Treboniaceae fam. nov.</title>
        <authorList>
            <person name="Rapoport D."/>
            <person name="Sagova-Mareckova M."/>
            <person name="Sedlacek I."/>
            <person name="Provaznik J."/>
            <person name="Kralova S."/>
            <person name="Pavlinic D."/>
            <person name="Benes V."/>
            <person name="Kopecky J."/>
        </authorList>
    </citation>
    <scope>NUCLEOTIDE SEQUENCE [LARGE SCALE GENOMIC DNA]</scope>
    <source>
        <strain evidence="1 2">15Tr583</strain>
    </source>
</reference>
<comment type="caution">
    <text evidence="1">The sequence shown here is derived from an EMBL/GenBank/DDBJ whole genome shotgun (WGS) entry which is preliminary data.</text>
</comment>
<dbReference type="Gene3D" id="1.20.120.450">
    <property type="entry name" value="dinb family like domain"/>
    <property type="match status" value="1"/>
</dbReference>
<accession>A0A6P2C762</accession>
<name>A0A6P2C762_9ACTN</name>
<dbReference type="OrthoDB" id="4548523at2"/>
<dbReference type="Proteomes" id="UP000460272">
    <property type="component" value="Unassembled WGS sequence"/>
</dbReference>
<evidence type="ECO:0000313" key="1">
    <source>
        <dbReference type="EMBL" id="TVZ05891.1"/>
    </source>
</evidence>
<dbReference type="InterPro" id="IPR007061">
    <property type="entry name" value="MST-like"/>
</dbReference>
<dbReference type="EMBL" id="RPFW01000002">
    <property type="protein sequence ID" value="TVZ05891.1"/>
    <property type="molecule type" value="Genomic_DNA"/>
</dbReference>
<evidence type="ECO:0000313" key="2">
    <source>
        <dbReference type="Proteomes" id="UP000460272"/>
    </source>
</evidence>